<comment type="caution">
    <text evidence="3">The sequence shown here is derived from an EMBL/GenBank/DDBJ whole genome shotgun (WGS) entry which is preliminary data.</text>
</comment>
<dbReference type="InterPro" id="IPR022742">
    <property type="entry name" value="Hydrolase_4"/>
</dbReference>
<keyword evidence="4" id="KW-1185">Reference proteome</keyword>
<evidence type="ECO:0000313" key="3">
    <source>
        <dbReference type="EMBL" id="NSL56608.1"/>
    </source>
</evidence>
<feature type="domain" description="Serine aminopeptidase S33" evidence="2">
    <location>
        <begin position="89"/>
        <end position="194"/>
    </location>
</feature>
<dbReference type="GO" id="GO:0016787">
    <property type="term" value="F:hydrolase activity"/>
    <property type="evidence" value="ECO:0007669"/>
    <property type="project" value="UniProtKB-KW"/>
</dbReference>
<dbReference type="Gene3D" id="3.40.50.1820">
    <property type="entry name" value="alpha/beta hydrolase"/>
    <property type="match status" value="1"/>
</dbReference>
<dbReference type="PANTHER" id="PTHR12277:SF81">
    <property type="entry name" value="PROTEIN ABHD13"/>
    <property type="match status" value="1"/>
</dbReference>
<accession>A0ABX2IL41</accession>
<dbReference type="Proteomes" id="UP000778523">
    <property type="component" value="Unassembled WGS sequence"/>
</dbReference>
<evidence type="ECO:0000259" key="2">
    <source>
        <dbReference type="Pfam" id="PF12146"/>
    </source>
</evidence>
<keyword evidence="1" id="KW-0472">Membrane</keyword>
<dbReference type="EMBL" id="JABCSC020000004">
    <property type="protein sequence ID" value="NSL56608.1"/>
    <property type="molecule type" value="Genomic_DNA"/>
</dbReference>
<evidence type="ECO:0000256" key="1">
    <source>
        <dbReference type="SAM" id="Phobius"/>
    </source>
</evidence>
<dbReference type="Pfam" id="PF12146">
    <property type="entry name" value="Hydrolase_4"/>
    <property type="match status" value="1"/>
</dbReference>
<dbReference type="PANTHER" id="PTHR12277">
    <property type="entry name" value="ALPHA/BETA HYDROLASE DOMAIN-CONTAINING PROTEIN"/>
    <property type="match status" value="1"/>
</dbReference>
<organism evidence="3 4">
    <name type="scientific">Uliginosibacterium aquaticum</name>
    <dbReference type="NCBI Taxonomy" id="2731212"/>
    <lineage>
        <taxon>Bacteria</taxon>
        <taxon>Pseudomonadati</taxon>
        <taxon>Pseudomonadota</taxon>
        <taxon>Betaproteobacteria</taxon>
        <taxon>Rhodocyclales</taxon>
        <taxon>Zoogloeaceae</taxon>
        <taxon>Uliginosibacterium</taxon>
    </lineage>
</organism>
<protein>
    <submittedName>
        <fullName evidence="3">Alpha/beta fold hydrolase</fullName>
    </submittedName>
</protein>
<keyword evidence="1" id="KW-1133">Transmembrane helix</keyword>
<sequence>MFSDRPFAMSPLSSATNLRPWLRKAAVLLLAIGLLYVALIAVMLTRQESLLFYPVKLPADFRFDKPDVFERKLEVPGATLSALHLRQANAKGLIFFLHGNAGNLDIWLPSTEFYRRAGYDLFMMDYRGFGKSTGHIESEAQLHADVRAAWDTVAPEYAGRPIVIYGRSLGSGLATKLASEVEAAQLILVSPYSSFVQLGKDHFPWVPSFATRYPMRTDEWLTRVSEPVLLIHGAQDTLVSVKHSEALKAGHPAADLIVLPQAGHEDVHTFPAYTYSLLLKLADLAAAH</sequence>
<gene>
    <name evidence="3" type="ORF">HJ583_016355</name>
</gene>
<keyword evidence="3" id="KW-0378">Hydrolase</keyword>
<keyword evidence="1" id="KW-0812">Transmembrane</keyword>
<dbReference type="SUPFAM" id="SSF53474">
    <property type="entry name" value="alpha/beta-Hydrolases"/>
    <property type="match status" value="1"/>
</dbReference>
<feature type="transmembrane region" description="Helical" evidence="1">
    <location>
        <begin position="21"/>
        <end position="44"/>
    </location>
</feature>
<dbReference type="InterPro" id="IPR029058">
    <property type="entry name" value="AB_hydrolase_fold"/>
</dbReference>
<name>A0ABX2IL41_9RHOO</name>
<evidence type="ECO:0000313" key="4">
    <source>
        <dbReference type="Proteomes" id="UP000778523"/>
    </source>
</evidence>
<reference evidence="3 4" key="1">
    <citation type="submission" date="2020-06" db="EMBL/GenBank/DDBJ databases">
        <title>Draft genome of Uliginosibacterium sp. IMCC34675.</title>
        <authorList>
            <person name="Song J."/>
        </authorList>
    </citation>
    <scope>NUCLEOTIDE SEQUENCE [LARGE SCALE GENOMIC DNA]</scope>
    <source>
        <strain evidence="3 4">IMCC34675</strain>
    </source>
</reference>
<proteinExistence type="predicted"/>